<dbReference type="Pfam" id="PF00656">
    <property type="entry name" value="Peptidase_C14"/>
    <property type="match status" value="1"/>
</dbReference>
<evidence type="ECO:0000256" key="1">
    <source>
        <dbReference type="ARBA" id="ARBA00010134"/>
    </source>
</evidence>
<dbReference type="Gene3D" id="3.40.50.1460">
    <property type="match status" value="1"/>
</dbReference>
<feature type="compositionally biased region" description="Gly residues" evidence="8">
    <location>
        <begin position="26"/>
        <end position="41"/>
    </location>
</feature>
<dbReference type="GO" id="GO:0043525">
    <property type="term" value="P:positive regulation of neuron apoptotic process"/>
    <property type="evidence" value="ECO:0007669"/>
    <property type="project" value="TreeGrafter"/>
</dbReference>
<feature type="domain" description="Caspase family p10" evidence="9">
    <location>
        <begin position="206"/>
        <end position="300"/>
    </location>
</feature>
<dbReference type="PROSITE" id="PS50207">
    <property type="entry name" value="CASPASE_P10"/>
    <property type="match status" value="1"/>
</dbReference>
<dbReference type="Proteomes" id="UP001374579">
    <property type="component" value="Unassembled WGS sequence"/>
</dbReference>
<proteinExistence type="inferred from homology"/>
<keyword evidence="3" id="KW-0053">Apoptosis</keyword>
<evidence type="ECO:0000256" key="8">
    <source>
        <dbReference type="SAM" id="MobiDB-lite"/>
    </source>
</evidence>
<dbReference type="GO" id="GO:0004197">
    <property type="term" value="F:cysteine-type endopeptidase activity"/>
    <property type="evidence" value="ECO:0007669"/>
    <property type="project" value="InterPro"/>
</dbReference>
<dbReference type="InterPro" id="IPR033139">
    <property type="entry name" value="Caspase_cys_AS"/>
</dbReference>
<keyword evidence="5" id="KW-0788">Thiol protease</keyword>
<name>A0AAN9BV93_9CAEN</name>
<evidence type="ECO:0000313" key="12">
    <source>
        <dbReference type="Proteomes" id="UP001374579"/>
    </source>
</evidence>
<gene>
    <name evidence="11" type="ORF">V1264_012576</name>
</gene>
<keyword evidence="2" id="KW-0645">Protease</keyword>
<comment type="caution">
    <text evidence="11">The sequence shown here is derived from an EMBL/GenBank/DDBJ whole genome shotgun (WGS) entry which is preliminary data.</text>
</comment>
<feature type="domain" description="Caspase family p20" evidence="10">
    <location>
        <begin position="61"/>
        <end position="185"/>
    </location>
</feature>
<dbReference type="InterPro" id="IPR011600">
    <property type="entry name" value="Pept_C14_caspase"/>
</dbReference>
<accession>A0AAN9BV93</accession>
<keyword evidence="4" id="KW-0378">Hydrolase</keyword>
<dbReference type="EMBL" id="JBAMIC010000002">
    <property type="protein sequence ID" value="KAK7113261.1"/>
    <property type="molecule type" value="Genomic_DNA"/>
</dbReference>
<dbReference type="PROSITE" id="PS50208">
    <property type="entry name" value="CASPASE_P20"/>
    <property type="match status" value="1"/>
</dbReference>
<comment type="similarity">
    <text evidence="1 7">Belongs to the peptidase C14A family.</text>
</comment>
<reference evidence="11 12" key="1">
    <citation type="submission" date="2024-02" db="EMBL/GenBank/DDBJ databases">
        <title>Chromosome-scale genome assembly of the rough periwinkle Littorina saxatilis.</title>
        <authorList>
            <person name="De Jode A."/>
            <person name="Faria R."/>
            <person name="Formenti G."/>
            <person name="Sims Y."/>
            <person name="Smith T.P."/>
            <person name="Tracey A."/>
            <person name="Wood J.M.D."/>
            <person name="Zagrodzka Z.B."/>
            <person name="Johannesson K."/>
            <person name="Butlin R.K."/>
            <person name="Leder E.H."/>
        </authorList>
    </citation>
    <scope>NUCLEOTIDE SEQUENCE [LARGE SCALE GENOMIC DNA]</scope>
    <source>
        <strain evidence="11">Snail1</strain>
        <tissue evidence="11">Muscle</tissue>
    </source>
</reference>
<keyword evidence="6" id="KW-0865">Zymogen</keyword>
<sequence length="302" mass="33550">MDDQMETNDNAVNSTGDAPDASGQAGATGGTGSGGSSGGGVPVTMSASQFTAECYDFNHNERGRAIIFNNKKFDSSTNMGERTGTDKDAETLYMILTEMGFDVVVKHDCTMKEMEVSMNKMAREDHSDEDCFACAILSHGEEGYVYGKDGPIQVDRLVAPFKGHRCRTLAGKPKIFFIQACRGTQLDDGVEVTDSKGMGPEDMEVEIRRIPTEADFLMAYSVVPGYFAWRNSTRGSWFVQALGEVFRENWKRMDLLSMMTRVSRKVAYDFESNASKEFMNRKKQIPCVTSMLTKDVYFTPKK</sequence>
<dbReference type="SUPFAM" id="SSF52129">
    <property type="entry name" value="Caspase-like"/>
    <property type="match status" value="1"/>
</dbReference>
<evidence type="ECO:0000259" key="9">
    <source>
        <dbReference type="PROSITE" id="PS50207"/>
    </source>
</evidence>
<dbReference type="SMART" id="SM00115">
    <property type="entry name" value="CASc"/>
    <property type="match status" value="1"/>
</dbReference>
<dbReference type="PRINTS" id="PR00376">
    <property type="entry name" value="IL1BCENZYME"/>
</dbReference>
<dbReference type="InterPro" id="IPR002138">
    <property type="entry name" value="Pept_C14_p10"/>
</dbReference>
<dbReference type="InterPro" id="IPR016129">
    <property type="entry name" value="Caspase_his_AS"/>
</dbReference>
<evidence type="ECO:0000256" key="2">
    <source>
        <dbReference type="ARBA" id="ARBA00022670"/>
    </source>
</evidence>
<dbReference type="PROSITE" id="PS01122">
    <property type="entry name" value="CASPASE_CYS"/>
    <property type="match status" value="1"/>
</dbReference>
<dbReference type="FunFam" id="3.40.50.1460:FF:000001">
    <property type="entry name" value="Caspase-3 preproprotein"/>
    <property type="match status" value="1"/>
</dbReference>
<dbReference type="GO" id="GO:0005737">
    <property type="term" value="C:cytoplasm"/>
    <property type="evidence" value="ECO:0007669"/>
    <property type="project" value="TreeGrafter"/>
</dbReference>
<dbReference type="InterPro" id="IPR015917">
    <property type="entry name" value="Pept_C14A"/>
</dbReference>
<protein>
    <recommendedName>
        <fullName evidence="13">Caspase-3</fullName>
    </recommendedName>
</protein>
<dbReference type="PANTHER" id="PTHR10454">
    <property type="entry name" value="CASPASE"/>
    <property type="match status" value="1"/>
</dbReference>
<evidence type="ECO:0000256" key="7">
    <source>
        <dbReference type="RuleBase" id="RU003971"/>
    </source>
</evidence>
<feature type="compositionally biased region" description="Polar residues" evidence="8">
    <location>
        <begin position="7"/>
        <end position="16"/>
    </location>
</feature>
<keyword evidence="12" id="KW-1185">Reference proteome</keyword>
<dbReference type="PROSITE" id="PS01121">
    <property type="entry name" value="CASPASE_HIS"/>
    <property type="match status" value="1"/>
</dbReference>
<evidence type="ECO:0000259" key="10">
    <source>
        <dbReference type="PROSITE" id="PS50208"/>
    </source>
</evidence>
<evidence type="ECO:0000256" key="3">
    <source>
        <dbReference type="ARBA" id="ARBA00022703"/>
    </source>
</evidence>
<dbReference type="InterPro" id="IPR002398">
    <property type="entry name" value="Pept_C14"/>
</dbReference>
<evidence type="ECO:0008006" key="13">
    <source>
        <dbReference type="Google" id="ProtNLM"/>
    </source>
</evidence>
<dbReference type="GO" id="GO:0006508">
    <property type="term" value="P:proteolysis"/>
    <property type="evidence" value="ECO:0007669"/>
    <property type="project" value="UniProtKB-KW"/>
</dbReference>
<dbReference type="InterPro" id="IPR001309">
    <property type="entry name" value="Pept_C14_p20"/>
</dbReference>
<feature type="region of interest" description="Disordered" evidence="8">
    <location>
        <begin position="1"/>
        <end position="42"/>
    </location>
</feature>
<dbReference type="GO" id="GO:0006915">
    <property type="term" value="P:apoptotic process"/>
    <property type="evidence" value="ECO:0007669"/>
    <property type="project" value="UniProtKB-KW"/>
</dbReference>
<dbReference type="AlphaFoldDB" id="A0AAN9BV93"/>
<dbReference type="PANTHER" id="PTHR10454:SF232">
    <property type="entry name" value="AT03047P-RELATED"/>
    <property type="match status" value="1"/>
</dbReference>
<dbReference type="InterPro" id="IPR029030">
    <property type="entry name" value="Caspase-like_dom_sf"/>
</dbReference>
<evidence type="ECO:0000256" key="4">
    <source>
        <dbReference type="ARBA" id="ARBA00022801"/>
    </source>
</evidence>
<evidence type="ECO:0000313" key="11">
    <source>
        <dbReference type="EMBL" id="KAK7113261.1"/>
    </source>
</evidence>
<organism evidence="11 12">
    <name type="scientific">Littorina saxatilis</name>
    <dbReference type="NCBI Taxonomy" id="31220"/>
    <lineage>
        <taxon>Eukaryota</taxon>
        <taxon>Metazoa</taxon>
        <taxon>Spiralia</taxon>
        <taxon>Lophotrochozoa</taxon>
        <taxon>Mollusca</taxon>
        <taxon>Gastropoda</taxon>
        <taxon>Caenogastropoda</taxon>
        <taxon>Littorinimorpha</taxon>
        <taxon>Littorinoidea</taxon>
        <taxon>Littorinidae</taxon>
        <taxon>Littorina</taxon>
    </lineage>
</organism>
<evidence type="ECO:0000256" key="6">
    <source>
        <dbReference type="ARBA" id="ARBA00023145"/>
    </source>
</evidence>
<dbReference type="CDD" id="cd00032">
    <property type="entry name" value="CASc"/>
    <property type="match status" value="1"/>
</dbReference>
<evidence type="ECO:0000256" key="5">
    <source>
        <dbReference type="ARBA" id="ARBA00022807"/>
    </source>
</evidence>